<feature type="compositionally biased region" description="Polar residues" evidence="1">
    <location>
        <begin position="51"/>
        <end position="65"/>
    </location>
</feature>
<dbReference type="AlphaFoldDB" id="A0AB34KDN8"/>
<evidence type="ECO:0000313" key="2">
    <source>
        <dbReference type="EMBL" id="KAL1583095.1"/>
    </source>
</evidence>
<dbReference type="PANTHER" id="PTHR38111">
    <property type="entry name" value="ZN(2)-C6 FUNGAL-TYPE DOMAIN-CONTAINING PROTEIN-RELATED"/>
    <property type="match status" value="1"/>
</dbReference>
<comment type="caution">
    <text evidence="2">The sequence shown here is derived from an EMBL/GenBank/DDBJ whole genome shotgun (WGS) entry which is preliminary data.</text>
</comment>
<reference evidence="2 3" key="1">
    <citation type="journal article" date="2020" name="Microbiol. Resour. Announc.">
        <title>Draft Genome Sequence of a Cladosporium Species Isolated from the Mesophotic Ascidian Didemnum maculosum.</title>
        <authorList>
            <person name="Gioti A."/>
            <person name="Siaperas R."/>
            <person name="Nikolaivits E."/>
            <person name="Le Goff G."/>
            <person name="Ouazzani J."/>
            <person name="Kotoulas G."/>
            <person name="Topakas E."/>
        </authorList>
    </citation>
    <scope>NUCLEOTIDE SEQUENCE [LARGE SCALE GENOMIC DNA]</scope>
    <source>
        <strain evidence="2 3">TM138-S3</strain>
    </source>
</reference>
<dbReference type="EMBL" id="JAAQHG020000039">
    <property type="protein sequence ID" value="KAL1583095.1"/>
    <property type="molecule type" value="Genomic_DNA"/>
</dbReference>
<name>A0AB34KDN8_9PEZI</name>
<feature type="region of interest" description="Disordered" evidence="1">
    <location>
        <begin position="51"/>
        <end position="73"/>
    </location>
</feature>
<evidence type="ECO:0000313" key="3">
    <source>
        <dbReference type="Proteomes" id="UP000803884"/>
    </source>
</evidence>
<gene>
    <name evidence="2" type="ORF">WHR41_08304</name>
</gene>
<organism evidence="2 3">
    <name type="scientific">Cladosporium halotolerans</name>
    <dbReference type="NCBI Taxonomy" id="1052096"/>
    <lineage>
        <taxon>Eukaryota</taxon>
        <taxon>Fungi</taxon>
        <taxon>Dikarya</taxon>
        <taxon>Ascomycota</taxon>
        <taxon>Pezizomycotina</taxon>
        <taxon>Dothideomycetes</taxon>
        <taxon>Dothideomycetidae</taxon>
        <taxon>Cladosporiales</taxon>
        <taxon>Cladosporiaceae</taxon>
        <taxon>Cladosporium</taxon>
    </lineage>
</organism>
<proteinExistence type="predicted"/>
<keyword evidence="3" id="KW-1185">Reference proteome</keyword>
<dbReference type="RefSeq" id="XP_069226202.1">
    <property type="nucleotide sequence ID" value="XM_069376908.1"/>
</dbReference>
<protein>
    <submittedName>
        <fullName evidence="2">Uncharacterized protein</fullName>
    </submittedName>
</protein>
<evidence type="ECO:0000256" key="1">
    <source>
        <dbReference type="SAM" id="MobiDB-lite"/>
    </source>
</evidence>
<accession>A0AB34KDN8</accession>
<dbReference type="InterPro" id="IPR053178">
    <property type="entry name" value="Osmoadaptation_assoc"/>
</dbReference>
<dbReference type="GeneID" id="96009746"/>
<feature type="region of interest" description="Disordered" evidence="1">
    <location>
        <begin position="12"/>
        <end position="33"/>
    </location>
</feature>
<dbReference type="Proteomes" id="UP000803884">
    <property type="component" value="Unassembled WGS sequence"/>
</dbReference>
<feature type="region of interest" description="Disordered" evidence="1">
    <location>
        <begin position="137"/>
        <end position="182"/>
    </location>
</feature>
<sequence length="560" mass="62669">MLSLARQCQCLPAPNGQTPAHRAAHSLSPQPKGLPWARSVAPLSCDTCTIPDTLSEPTQPGQRRSQPVYPTRSVMPGEGSFLVWLPGDDTAEHKKKSAGVVRAKAAAWGHRHTNRKSRLASSAWADLQHLAPSSFLQFPVQNNGDDKPTSAPSAESAYSHRRTSKCKREPSPPDVLLQSPSLTPDERFGRQLHFVLPRFKAIAGDEGYEWLARVAGQHDEPLLQGALRALVVGLDRNSTVAAQRRLCADVLPSTRRWLSHPDAPLSHSTVYLIFMLSFHELLVWSNAKAWMMHLWGLSKIIHHQGPQSFTAPFALRTFCWFRHFSVALDILLRRKSFLQEPSWMHNPWSEDGEKDLIDRAVDILVYVPGLIEKADLVMVGAESPKVLQSEAARLVGELWAWRTRCLNPYCLSHYGKIFKFDALARSIANGTFVDAFLARAIVLHLTTWLLLTRFRPGEQLLWPVGELVDTVLDICDEYAYRQDDAGMLPWTFSIRVALFTATDDASKPRGRELCNRLETRYSLHMLSDIIESLPGLNTKMQIHDTSASKSYAASPGSKDL</sequence>